<protein>
    <submittedName>
        <fullName evidence="1">Uncharacterized protein</fullName>
    </submittedName>
</protein>
<dbReference type="EMBL" id="KV921954">
    <property type="protein sequence ID" value="ORE05083.1"/>
    <property type="molecule type" value="Genomic_DNA"/>
</dbReference>
<dbReference type="OrthoDB" id="2298468at2759"/>
<organism evidence="1">
    <name type="scientific">Rhizopus microsporus var. microsporus</name>
    <dbReference type="NCBI Taxonomy" id="86635"/>
    <lineage>
        <taxon>Eukaryota</taxon>
        <taxon>Fungi</taxon>
        <taxon>Fungi incertae sedis</taxon>
        <taxon>Mucoromycota</taxon>
        <taxon>Mucoromycotina</taxon>
        <taxon>Mucoromycetes</taxon>
        <taxon>Mucorales</taxon>
        <taxon>Mucorineae</taxon>
        <taxon>Rhizopodaceae</taxon>
        <taxon>Rhizopus</taxon>
    </lineage>
</organism>
<name>A0A1X0QZ56_RHIZD</name>
<sequence length="208" mass="23967">MVCKACQKKGYANKSYYKCKYYKEPFADDGWNVGWEKKKRKQSSGVKQEKQKAKRQKTIECSSSVTCTSCKQIGHKSARSPDCPNHMLSKNEVFSRNLGQQFKTFTRKLSFDQCVRSSDQSSLKSRMVSACEGTRQVVFRAQLFINQYTLNLKLASETSQCLSETCVQLATTYANCIVESFEARLLKYLSYLMQNTFVVSFIFCEIFY</sequence>
<proteinExistence type="predicted"/>
<reference evidence="1" key="1">
    <citation type="journal article" date="2016" name="Proc. Natl. Acad. Sci. U.S.A.">
        <title>Lipid metabolic changes in an early divergent fungus govern the establishment of a mutualistic symbiosis with endobacteria.</title>
        <authorList>
            <person name="Lastovetsky O.A."/>
            <person name="Gaspar M.L."/>
            <person name="Mondo S.J."/>
            <person name="LaButti K.M."/>
            <person name="Sandor L."/>
            <person name="Grigoriev I.V."/>
            <person name="Henry S.A."/>
            <person name="Pawlowska T.E."/>
        </authorList>
    </citation>
    <scope>NUCLEOTIDE SEQUENCE [LARGE SCALE GENOMIC DNA]</scope>
    <source>
        <strain evidence="1">ATCC 52814</strain>
    </source>
</reference>
<gene>
    <name evidence="1" type="ORF">BCV72DRAFT_250846</name>
</gene>
<dbReference type="AlphaFoldDB" id="A0A1X0QZ56"/>
<dbReference type="Proteomes" id="UP000242414">
    <property type="component" value="Unassembled WGS sequence"/>
</dbReference>
<dbReference type="VEuPathDB" id="FungiDB:BCV72DRAFT_250846"/>
<accession>A0A1X0QZ56</accession>
<evidence type="ECO:0000313" key="1">
    <source>
        <dbReference type="EMBL" id="ORE05083.1"/>
    </source>
</evidence>